<dbReference type="Gene3D" id="3.90.550.10">
    <property type="entry name" value="Spore Coat Polysaccharide Biosynthesis Protein SpsA, Chain A"/>
    <property type="match status" value="1"/>
</dbReference>
<comment type="caution">
    <text evidence="1">The sequence shown here is derived from an EMBL/GenBank/DDBJ whole genome shotgun (WGS) entry which is preliminary data.</text>
</comment>
<dbReference type="InterPro" id="IPR003329">
    <property type="entry name" value="Cytidylyl_trans"/>
</dbReference>
<sequence length="250" mass="28718">MERKLVAAIACRNQGSRLYAKPIQNLNVQNGIRIIDNIISCLRTLKSIDEIVLGISEGLENEIFKRIANEKNIRFITGDENDVLSRLIQAGEIVGATDIFRITSESPFLFFEKVEEAWEIHKLENSDATFMDGIIDGCGFEIISLQALRVSHEKGESKHRSELCTLYIRENHSKFKITKLNPPKELVRTDLRLTVDNPEDLSLCRTIYNHFQELVPRIPISEIVKFLDTNPKLKELVYQFTEIGYSTMYL</sequence>
<dbReference type="InterPro" id="IPR029044">
    <property type="entry name" value="Nucleotide-diphossugar_trans"/>
</dbReference>
<dbReference type="Proteomes" id="UP000001340">
    <property type="component" value="Unassembled WGS sequence"/>
</dbReference>
<name>A0A0E2D8X5_LEPIR</name>
<dbReference type="EMBL" id="AHNR02000014">
    <property type="protein sequence ID" value="EKR56510.1"/>
    <property type="molecule type" value="Genomic_DNA"/>
</dbReference>
<dbReference type="Pfam" id="PF02348">
    <property type="entry name" value="CTP_transf_3"/>
    <property type="match status" value="1"/>
</dbReference>
<organism evidence="1 2">
    <name type="scientific">Leptospira interrogans str. UI 12758</name>
    <dbReference type="NCBI Taxonomy" id="1049938"/>
    <lineage>
        <taxon>Bacteria</taxon>
        <taxon>Pseudomonadati</taxon>
        <taxon>Spirochaetota</taxon>
        <taxon>Spirochaetia</taxon>
        <taxon>Leptospirales</taxon>
        <taxon>Leptospiraceae</taxon>
        <taxon>Leptospira</taxon>
    </lineage>
</organism>
<evidence type="ECO:0000313" key="2">
    <source>
        <dbReference type="Proteomes" id="UP000001340"/>
    </source>
</evidence>
<dbReference type="RefSeq" id="WP_000440091.1">
    <property type="nucleotide sequence ID" value="NZ_AHNR02000014.1"/>
</dbReference>
<dbReference type="AlphaFoldDB" id="A0A0E2D8X5"/>
<accession>A0A0E2D8X5</accession>
<reference evidence="1 2" key="1">
    <citation type="submission" date="2012-10" db="EMBL/GenBank/DDBJ databases">
        <authorList>
            <person name="Harkins D.M."/>
            <person name="Durkin A.S."/>
            <person name="Brinkac L.M."/>
            <person name="Haft D.H."/>
            <person name="Selengut J.D."/>
            <person name="Sanka R."/>
            <person name="DePew J."/>
            <person name="Purushe J."/>
            <person name="Chanthongthip A."/>
            <person name="Lattana O."/>
            <person name="Phetsouvanh R."/>
            <person name="Newton P.N."/>
            <person name="Vinetz J.M."/>
            <person name="Sutton G.G."/>
            <person name="Nierman W.C."/>
            <person name="Fouts D.E."/>
        </authorList>
    </citation>
    <scope>NUCLEOTIDE SEQUENCE [LARGE SCALE GENOMIC DNA]</scope>
    <source>
        <strain evidence="1 2">UI 12758</strain>
    </source>
</reference>
<evidence type="ECO:0000313" key="1">
    <source>
        <dbReference type="EMBL" id="EKR56510.1"/>
    </source>
</evidence>
<proteinExistence type="predicted"/>
<dbReference type="SUPFAM" id="SSF53448">
    <property type="entry name" value="Nucleotide-diphospho-sugar transferases"/>
    <property type="match status" value="1"/>
</dbReference>
<evidence type="ECO:0008006" key="3">
    <source>
        <dbReference type="Google" id="ProtNLM"/>
    </source>
</evidence>
<protein>
    <recommendedName>
        <fullName evidence="3">Acylneuraminate cytidylyltransferase</fullName>
    </recommendedName>
</protein>
<gene>
    <name evidence="1" type="ORF">LEP1GSC105_4447</name>
</gene>